<comment type="caution">
    <text evidence="3">The sequence shown here is derived from an EMBL/GenBank/DDBJ whole genome shotgun (WGS) entry which is preliminary data.</text>
</comment>
<evidence type="ECO:0000256" key="2">
    <source>
        <dbReference type="SAM" id="Phobius"/>
    </source>
</evidence>
<dbReference type="AlphaFoldDB" id="A0AAV5ACW2"/>
<name>A0AAV5ACW2_9AGAM</name>
<organism evidence="3 4">
    <name type="scientific">Clathrus columnatus</name>
    <dbReference type="NCBI Taxonomy" id="1419009"/>
    <lineage>
        <taxon>Eukaryota</taxon>
        <taxon>Fungi</taxon>
        <taxon>Dikarya</taxon>
        <taxon>Basidiomycota</taxon>
        <taxon>Agaricomycotina</taxon>
        <taxon>Agaricomycetes</taxon>
        <taxon>Phallomycetidae</taxon>
        <taxon>Phallales</taxon>
        <taxon>Clathraceae</taxon>
        <taxon>Clathrus</taxon>
    </lineage>
</organism>
<feature type="compositionally biased region" description="Basic and acidic residues" evidence="1">
    <location>
        <begin position="149"/>
        <end position="166"/>
    </location>
</feature>
<proteinExistence type="predicted"/>
<feature type="region of interest" description="Disordered" evidence="1">
    <location>
        <begin position="149"/>
        <end position="181"/>
    </location>
</feature>
<evidence type="ECO:0000313" key="4">
    <source>
        <dbReference type="Proteomes" id="UP001050691"/>
    </source>
</evidence>
<keyword evidence="2" id="KW-0812">Transmembrane</keyword>
<keyword evidence="2" id="KW-1133">Transmembrane helix</keyword>
<evidence type="ECO:0000313" key="3">
    <source>
        <dbReference type="EMBL" id="GJJ10483.1"/>
    </source>
</evidence>
<feature type="transmembrane region" description="Helical" evidence="2">
    <location>
        <begin position="43"/>
        <end position="68"/>
    </location>
</feature>
<gene>
    <name evidence="3" type="ORF">Clacol_004709</name>
</gene>
<keyword evidence="2" id="KW-0472">Membrane</keyword>
<keyword evidence="4" id="KW-1185">Reference proteome</keyword>
<protein>
    <recommendedName>
        <fullName evidence="5">DUF1279 domain-containing protein</fullName>
    </recommendedName>
</protein>
<evidence type="ECO:0000256" key="1">
    <source>
        <dbReference type="SAM" id="MobiDB-lite"/>
    </source>
</evidence>
<dbReference type="Proteomes" id="UP001050691">
    <property type="component" value="Unassembled WGS sequence"/>
</dbReference>
<evidence type="ECO:0008006" key="5">
    <source>
        <dbReference type="Google" id="ProtNLM"/>
    </source>
</evidence>
<reference evidence="3" key="1">
    <citation type="submission" date="2021-10" db="EMBL/GenBank/DDBJ databases">
        <title>De novo Genome Assembly of Clathrus columnatus (Basidiomycota, Fungi) Using Illumina and Nanopore Sequence Data.</title>
        <authorList>
            <person name="Ogiso-Tanaka E."/>
            <person name="Itagaki H."/>
            <person name="Hosoya T."/>
            <person name="Hosaka K."/>
        </authorList>
    </citation>
    <scope>NUCLEOTIDE SEQUENCE</scope>
    <source>
        <strain evidence="3">MO-923</strain>
    </source>
</reference>
<dbReference type="EMBL" id="BPWL01000005">
    <property type="protein sequence ID" value="GJJ10483.1"/>
    <property type="molecule type" value="Genomic_DNA"/>
</dbReference>
<sequence>MINILKRNFPKSSRIILRRTQSTQPQPLNTGPEKPFTLRSRPFLFAGTFIGLYQAIAAGTSLLAFLYFRYTDSSTLFLGGPTATYLLRLHLPFTNGQRTIGDMLDTALRRAMATNWSPAPWIRRIKQKRTNHEEEERQEDPEVIERVLDQLEGSDGSRRQKDDLSETKPMAVSADSSERAGRFGGWRDKQVDRLRAARGRIPDQDELRRTAGEWKDKIKTVSVTGAIEPQQGTLKKLTDAAAAYVVLKALFPVRLGAALVFTPRVAKWVVAVWRRIF</sequence>
<accession>A0AAV5ACW2</accession>